<evidence type="ECO:0000313" key="13">
    <source>
        <dbReference type="EMBL" id="MBL7629120.1"/>
    </source>
</evidence>
<protein>
    <recommendedName>
        <fullName evidence="10">Small ribosomal subunit biogenesis GTPase RsgA</fullName>
        <ecNumber evidence="10">3.6.1.-</ecNumber>
    </recommendedName>
</protein>
<feature type="binding site" evidence="10">
    <location>
        <position position="325"/>
    </location>
    <ligand>
        <name>Zn(2+)</name>
        <dbReference type="ChEBI" id="CHEBI:29105"/>
    </ligand>
</feature>
<dbReference type="EC" id="3.6.1.-" evidence="10"/>
<dbReference type="CDD" id="cd01854">
    <property type="entry name" value="YjeQ_EngC"/>
    <property type="match status" value="1"/>
</dbReference>
<comment type="subunit">
    <text evidence="10">Monomer. Associates with 30S ribosomal subunit, binds 16S rRNA.</text>
</comment>
<keyword evidence="14" id="KW-1185">Reference proteome</keyword>
<comment type="function">
    <text evidence="10">One of several proteins that assist in the late maturation steps of the functional core of the 30S ribosomal subunit. Helps release RbfA from mature subunits. May play a role in the assembly of ribosomal proteins into the subunit. Circularly permuted GTPase that catalyzes slow GTP hydrolysis, GTPase activity is stimulated by the 30S ribosomal subunit.</text>
</comment>
<sequence length="397" mass="40615">MTPPAPAAPAGPPRAGQRGACRYGWTDEAETAFTAHRAAGLVPARVARAHRGGCDVVLGGRHSPTVPGDDNGGYGFGGDEQIRAVVPPNLAGSPPSTGDWVALRPAAGGTAATIAHVLPRRSALVRAAASGRSDPQVLAANVDLVAIVVAADVPPDLGRVERLLALGWESGGTPLIVLTKADAPGHDPAGAPSPRTATRHDEIAAVAPGVDVLVTSAVTGAGLDALAGTLAGATAVLVGASGAGKSTLANALLGADLLAVGAVRHTDGKGRHTTVSRELVALPTGGVLIDTPGLRAVGLWDAEDGLGHVFAEIDALADDCRFADCGHVSEPGCAVLAAVDAGHLPARRLDSYHKLLREQEWMAARSDARLRAERERRWKEISRAQRRLYEGRGGGRR</sequence>
<evidence type="ECO:0000259" key="12">
    <source>
        <dbReference type="PROSITE" id="PS51721"/>
    </source>
</evidence>
<evidence type="ECO:0000256" key="7">
    <source>
        <dbReference type="ARBA" id="ARBA00022833"/>
    </source>
</evidence>
<dbReference type="SUPFAM" id="SSF52540">
    <property type="entry name" value="P-loop containing nucleoside triphosphate hydrolases"/>
    <property type="match status" value="1"/>
</dbReference>
<comment type="subcellular location">
    <subcellularLocation>
        <location evidence="10">Cytoplasm</location>
    </subcellularLocation>
</comment>
<feature type="binding site" evidence="10">
    <location>
        <begin position="179"/>
        <end position="182"/>
    </location>
    <ligand>
        <name>GTP</name>
        <dbReference type="ChEBI" id="CHEBI:37565"/>
    </ligand>
</feature>
<dbReference type="Pfam" id="PF03193">
    <property type="entry name" value="RsgA_GTPase"/>
    <property type="match status" value="1"/>
</dbReference>
<keyword evidence="9 10" id="KW-0342">GTP-binding</keyword>
<evidence type="ECO:0000259" key="11">
    <source>
        <dbReference type="PROSITE" id="PS50936"/>
    </source>
</evidence>
<dbReference type="AlphaFoldDB" id="A0A937REU5"/>
<dbReference type="InterPro" id="IPR004881">
    <property type="entry name" value="Ribosome_biogen_GTPase_RsgA"/>
</dbReference>
<evidence type="ECO:0000256" key="2">
    <source>
        <dbReference type="ARBA" id="ARBA00022517"/>
    </source>
</evidence>
<keyword evidence="5 10" id="KW-0547">Nucleotide-binding</keyword>
<evidence type="ECO:0000313" key="14">
    <source>
        <dbReference type="Proteomes" id="UP000604475"/>
    </source>
</evidence>
<evidence type="ECO:0000256" key="6">
    <source>
        <dbReference type="ARBA" id="ARBA00022801"/>
    </source>
</evidence>
<feature type="domain" description="CP-type G" evidence="12">
    <location>
        <begin position="121"/>
        <end position="297"/>
    </location>
</feature>
<dbReference type="GO" id="GO:0046872">
    <property type="term" value="F:metal ion binding"/>
    <property type="evidence" value="ECO:0007669"/>
    <property type="project" value="UniProtKB-KW"/>
</dbReference>
<comment type="cofactor">
    <cofactor evidence="10">
        <name>Zn(2+)</name>
        <dbReference type="ChEBI" id="CHEBI:29105"/>
    </cofactor>
    <text evidence="10">Binds 1 zinc ion per subunit.</text>
</comment>
<evidence type="ECO:0000256" key="8">
    <source>
        <dbReference type="ARBA" id="ARBA00022884"/>
    </source>
</evidence>
<comment type="caution">
    <text evidence="13">The sequence shown here is derived from an EMBL/GenBank/DDBJ whole genome shotgun (WGS) entry which is preliminary data.</text>
</comment>
<evidence type="ECO:0000256" key="4">
    <source>
        <dbReference type="ARBA" id="ARBA00022730"/>
    </source>
</evidence>
<feature type="binding site" evidence="10">
    <location>
        <position position="320"/>
    </location>
    <ligand>
        <name>Zn(2+)</name>
        <dbReference type="ChEBI" id="CHEBI:29105"/>
    </ligand>
</feature>
<dbReference type="InterPro" id="IPR027417">
    <property type="entry name" value="P-loop_NTPase"/>
</dbReference>
<dbReference type="PROSITE" id="PS50936">
    <property type="entry name" value="ENGC_GTPASE"/>
    <property type="match status" value="1"/>
</dbReference>
<keyword evidence="2 10" id="KW-0690">Ribosome biogenesis</keyword>
<dbReference type="Proteomes" id="UP000604475">
    <property type="component" value="Unassembled WGS sequence"/>
</dbReference>
<name>A0A937REU5_9ACTN</name>
<dbReference type="PROSITE" id="PS51721">
    <property type="entry name" value="G_CP"/>
    <property type="match status" value="1"/>
</dbReference>
<accession>A0A937REU5</accession>
<feature type="binding site" evidence="10">
    <location>
        <position position="333"/>
    </location>
    <ligand>
        <name>Zn(2+)</name>
        <dbReference type="ChEBI" id="CHEBI:29105"/>
    </ligand>
</feature>
<dbReference type="Gene3D" id="3.40.50.300">
    <property type="entry name" value="P-loop containing nucleotide triphosphate hydrolases"/>
    <property type="match status" value="1"/>
</dbReference>
<dbReference type="NCBIfam" id="TIGR00157">
    <property type="entry name" value="ribosome small subunit-dependent GTPase A"/>
    <property type="match status" value="1"/>
</dbReference>
<dbReference type="EMBL" id="JAEACQ010000213">
    <property type="protein sequence ID" value="MBL7629120.1"/>
    <property type="molecule type" value="Genomic_DNA"/>
</dbReference>
<reference evidence="13" key="1">
    <citation type="submission" date="2020-12" db="EMBL/GenBank/DDBJ databases">
        <title>Genomic characterization of non-nitrogen-fixing Frankia strains.</title>
        <authorList>
            <person name="Carlos-Shanley C."/>
            <person name="Guerra T."/>
            <person name="Hahn D."/>
        </authorList>
    </citation>
    <scope>NUCLEOTIDE SEQUENCE</scope>
    <source>
        <strain evidence="13">CN6</strain>
    </source>
</reference>
<keyword evidence="4 10" id="KW-0699">rRNA-binding</keyword>
<evidence type="ECO:0000256" key="1">
    <source>
        <dbReference type="ARBA" id="ARBA00022490"/>
    </source>
</evidence>
<keyword evidence="6 10" id="KW-0378">Hydrolase</keyword>
<keyword evidence="1 10" id="KW-0963">Cytoplasm</keyword>
<gene>
    <name evidence="10 13" type="primary">rsgA</name>
    <name evidence="13" type="ORF">I7412_18535</name>
</gene>
<evidence type="ECO:0000256" key="10">
    <source>
        <dbReference type="HAMAP-Rule" id="MF_01820"/>
    </source>
</evidence>
<dbReference type="HAMAP" id="MF_01820">
    <property type="entry name" value="GTPase_RsgA"/>
    <property type="match status" value="1"/>
</dbReference>
<comment type="similarity">
    <text evidence="10">Belongs to the TRAFAC class YlqF/YawG GTPase family. RsgA subfamily.</text>
</comment>
<dbReference type="InterPro" id="IPR010914">
    <property type="entry name" value="RsgA_GTPase_dom"/>
</dbReference>
<evidence type="ECO:0000256" key="5">
    <source>
        <dbReference type="ARBA" id="ARBA00022741"/>
    </source>
</evidence>
<feature type="domain" description="EngC GTPase" evidence="11">
    <location>
        <begin position="140"/>
        <end position="295"/>
    </location>
</feature>
<dbReference type="GO" id="GO:0005737">
    <property type="term" value="C:cytoplasm"/>
    <property type="evidence" value="ECO:0007669"/>
    <property type="project" value="UniProtKB-SubCell"/>
</dbReference>
<dbReference type="GO" id="GO:0042274">
    <property type="term" value="P:ribosomal small subunit biogenesis"/>
    <property type="evidence" value="ECO:0007669"/>
    <property type="project" value="UniProtKB-UniRule"/>
</dbReference>
<keyword evidence="7 10" id="KW-0862">Zinc</keyword>
<dbReference type="GO" id="GO:0019843">
    <property type="term" value="F:rRNA binding"/>
    <property type="evidence" value="ECO:0007669"/>
    <property type="project" value="UniProtKB-KW"/>
</dbReference>
<dbReference type="Gene3D" id="1.10.40.50">
    <property type="entry name" value="Probable gtpase engc, domain 3"/>
    <property type="match status" value="1"/>
</dbReference>
<evidence type="ECO:0000256" key="3">
    <source>
        <dbReference type="ARBA" id="ARBA00022723"/>
    </source>
</evidence>
<proteinExistence type="inferred from homology"/>
<dbReference type="PANTHER" id="PTHR32120">
    <property type="entry name" value="SMALL RIBOSOMAL SUBUNIT BIOGENESIS GTPASE RSGA"/>
    <property type="match status" value="1"/>
</dbReference>
<dbReference type="GO" id="GO:0005525">
    <property type="term" value="F:GTP binding"/>
    <property type="evidence" value="ECO:0007669"/>
    <property type="project" value="UniProtKB-UniRule"/>
</dbReference>
<evidence type="ECO:0000256" key="9">
    <source>
        <dbReference type="ARBA" id="ARBA00023134"/>
    </source>
</evidence>
<keyword evidence="8 10" id="KW-0694">RNA-binding</keyword>
<organism evidence="13 14">
    <name type="scientific">Frankia nepalensis</name>
    <dbReference type="NCBI Taxonomy" id="1836974"/>
    <lineage>
        <taxon>Bacteria</taxon>
        <taxon>Bacillati</taxon>
        <taxon>Actinomycetota</taxon>
        <taxon>Actinomycetes</taxon>
        <taxon>Frankiales</taxon>
        <taxon>Frankiaceae</taxon>
        <taxon>Frankia</taxon>
    </lineage>
</organism>
<dbReference type="PANTHER" id="PTHR32120:SF10">
    <property type="entry name" value="SMALL RIBOSOMAL SUBUNIT BIOGENESIS GTPASE RSGA"/>
    <property type="match status" value="1"/>
</dbReference>
<feature type="binding site" evidence="10">
    <location>
        <begin position="239"/>
        <end position="247"/>
    </location>
    <ligand>
        <name>GTP</name>
        <dbReference type="ChEBI" id="CHEBI:37565"/>
    </ligand>
</feature>
<feature type="binding site" evidence="10">
    <location>
        <position position="327"/>
    </location>
    <ligand>
        <name>Zn(2+)</name>
        <dbReference type="ChEBI" id="CHEBI:29105"/>
    </ligand>
</feature>
<dbReference type="InterPro" id="IPR030378">
    <property type="entry name" value="G_CP_dom"/>
</dbReference>
<keyword evidence="3 10" id="KW-0479">Metal-binding</keyword>
<dbReference type="GO" id="GO:0003924">
    <property type="term" value="F:GTPase activity"/>
    <property type="evidence" value="ECO:0007669"/>
    <property type="project" value="UniProtKB-UniRule"/>
</dbReference>